<dbReference type="Proteomes" id="UP000612362">
    <property type="component" value="Unassembled WGS sequence"/>
</dbReference>
<comment type="caution">
    <text evidence="1">The sequence shown here is derived from an EMBL/GenBank/DDBJ whole genome shotgun (WGS) entry which is preliminary data.</text>
</comment>
<protein>
    <recommendedName>
        <fullName evidence="3">Alpha/beta hydrolase</fullName>
    </recommendedName>
</protein>
<dbReference type="SUPFAM" id="SSF53474">
    <property type="entry name" value="alpha/beta-Hydrolases"/>
    <property type="match status" value="1"/>
</dbReference>
<dbReference type="EMBL" id="BNJF01000001">
    <property type="protein sequence ID" value="GHO43944.1"/>
    <property type="molecule type" value="Genomic_DNA"/>
</dbReference>
<evidence type="ECO:0000313" key="2">
    <source>
        <dbReference type="Proteomes" id="UP000612362"/>
    </source>
</evidence>
<dbReference type="AlphaFoldDB" id="A0A8J3I306"/>
<organism evidence="1 2">
    <name type="scientific">Ktedonospora formicarum</name>
    <dbReference type="NCBI Taxonomy" id="2778364"/>
    <lineage>
        <taxon>Bacteria</taxon>
        <taxon>Bacillati</taxon>
        <taxon>Chloroflexota</taxon>
        <taxon>Ktedonobacteria</taxon>
        <taxon>Ktedonobacterales</taxon>
        <taxon>Ktedonobacteraceae</taxon>
        <taxon>Ktedonospora</taxon>
    </lineage>
</organism>
<accession>A0A8J3I306</accession>
<evidence type="ECO:0008006" key="3">
    <source>
        <dbReference type="Google" id="ProtNLM"/>
    </source>
</evidence>
<keyword evidence="2" id="KW-1185">Reference proteome</keyword>
<reference evidence="1" key="1">
    <citation type="submission" date="2020-10" db="EMBL/GenBank/DDBJ databases">
        <title>Taxonomic study of unclassified bacteria belonging to the class Ktedonobacteria.</title>
        <authorList>
            <person name="Yabe S."/>
            <person name="Wang C.M."/>
            <person name="Zheng Y."/>
            <person name="Sakai Y."/>
            <person name="Cavaletti L."/>
            <person name="Monciardini P."/>
            <person name="Donadio S."/>
        </authorList>
    </citation>
    <scope>NUCLEOTIDE SEQUENCE</scope>
    <source>
        <strain evidence="1">SOSP1-1</strain>
    </source>
</reference>
<dbReference type="Gene3D" id="3.40.50.1820">
    <property type="entry name" value="alpha/beta hydrolase"/>
    <property type="match status" value="1"/>
</dbReference>
<proteinExistence type="predicted"/>
<sequence>MLEKGDIEGATELNLRMWVDGPLRVAQDVNATVRQQVYEMQFQAFKIEEPEEAELVKLDPPASERLSEIVAPTLAIFGELDWPERFNIVSLLAGAMPNAQALTLAGGAHMVSMEQPGEFNRLLLEFWRSLEQAGE</sequence>
<evidence type="ECO:0000313" key="1">
    <source>
        <dbReference type="EMBL" id="GHO43944.1"/>
    </source>
</evidence>
<name>A0A8J3I306_9CHLR</name>
<gene>
    <name evidence="1" type="ORF">KSX_21070</name>
</gene>
<dbReference type="InterPro" id="IPR029058">
    <property type="entry name" value="AB_hydrolase_fold"/>
</dbReference>